<feature type="region of interest" description="Disordered" evidence="1">
    <location>
        <begin position="1"/>
        <end position="72"/>
    </location>
</feature>
<evidence type="ECO:0000256" key="1">
    <source>
        <dbReference type="SAM" id="MobiDB-lite"/>
    </source>
</evidence>
<evidence type="ECO:0000313" key="3">
    <source>
        <dbReference type="Proteomes" id="UP001321473"/>
    </source>
</evidence>
<sequence length="87" mass="9395">MTQPSASVTSRRMCRTLHAPHRGKKEPTTASHACRAATARAEKREWERGGGAVPSSSPGVPPLVRENGPSQARLRAEFLGRSIDEFG</sequence>
<evidence type="ECO:0000313" key="2">
    <source>
        <dbReference type="EMBL" id="KAK8778404.1"/>
    </source>
</evidence>
<feature type="compositionally biased region" description="Polar residues" evidence="1">
    <location>
        <begin position="1"/>
        <end position="10"/>
    </location>
</feature>
<keyword evidence="3" id="KW-1185">Reference proteome</keyword>
<gene>
    <name evidence="2" type="ORF">V5799_020257</name>
</gene>
<reference evidence="2 3" key="1">
    <citation type="journal article" date="2023" name="Arcadia Sci">
        <title>De novo assembly of a long-read Amblyomma americanum tick genome.</title>
        <authorList>
            <person name="Chou S."/>
            <person name="Poskanzer K.E."/>
            <person name="Rollins M."/>
            <person name="Thuy-Boun P.S."/>
        </authorList>
    </citation>
    <scope>NUCLEOTIDE SEQUENCE [LARGE SCALE GENOMIC DNA]</scope>
    <source>
        <strain evidence="2">F_SG_1</strain>
        <tissue evidence="2">Salivary glands</tissue>
    </source>
</reference>
<proteinExistence type="predicted"/>
<organism evidence="2 3">
    <name type="scientific">Amblyomma americanum</name>
    <name type="common">Lone star tick</name>
    <dbReference type="NCBI Taxonomy" id="6943"/>
    <lineage>
        <taxon>Eukaryota</taxon>
        <taxon>Metazoa</taxon>
        <taxon>Ecdysozoa</taxon>
        <taxon>Arthropoda</taxon>
        <taxon>Chelicerata</taxon>
        <taxon>Arachnida</taxon>
        <taxon>Acari</taxon>
        <taxon>Parasitiformes</taxon>
        <taxon>Ixodida</taxon>
        <taxon>Ixodoidea</taxon>
        <taxon>Ixodidae</taxon>
        <taxon>Amblyomminae</taxon>
        <taxon>Amblyomma</taxon>
    </lineage>
</organism>
<name>A0AAQ4EUB2_AMBAM</name>
<dbReference type="AlphaFoldDB" id="A0AAQ4EUB2"/>
<feature type="compositionally biased region" description="Low complexity" evidence="1">
    <location>
        <begin position="28"/>
        <end position="39"/>
    </location>
</feature>
<feature type="compositionally biased region" description="Low complexity" evidence="1">
    <location>
        <begin position="53"/>
        <end position="64"/>
    </location>
</feature>
<accession>A0AAQ4EUB2</accession>
<feature type="compositionally biased region" description="Basic residues" evidence="1">
    <location>
        <begin position="12"/>
        <end position="24"/>
    </location>
</feature>
<protein>
    <submittedName>
        <fullName evidence="2">Uncharacterized protein</fullName>
    </submittedName>
</protein>
<dbReference type="Proteomes" id="UP001321473">
    <property type="component" value="Unassembled WGS sequence"/>
</dbReference>
<comment type="caution">
    <text evidence="2">The sequence shown here is derived from an EMBL/GenBank/DDBJ whole genome shotgun (WGS) entry which is preliminary data.</text>
</comment>
<dbReference type="EMBL" id="JARKHS020010798">
    <property type="protein sequence ID" value="KAK8778404.1"/>
    <property type="molecule type" value="Genomic_DNA"/>
</dbReference>